<gene>
    <name evidence="1" type="ORF">F511_47177</name>
</gene>
<evidence type="ECO:0000313" key="2">
    <source>
        <dbReference type="Proteomes" id="UP000250235"/>
    </source>
</evidence>
<organism evidence="1 2">
    <name type="scientific">Dorcoceras hygrometricum</name>
    <dbReference type="NCBI Taxonomy" id="472368"/>
    <lineage>
        <taxon>Eukaryota</taxon>
        <taxon>Viridiplantae</taxon>
        <taxon>Streptophyta</taxon>
        <taxon>Embryophyta</taxon>
        <taxon>Tracheophyta</taxon>
        <taxon>Spermatophyta</taxon>
        <taxon>Magnoliopsida</taxon>
        <taxon>eudicotyledons</taxon>
        <taxon>Gunneridae</taxon>
        <taxon>Pentapetalae</taxon>
        <taxon>asterids</taxon>
        <taxon>lamiids</taxon>
        <taxon>Lamiales</taxon>
        <taxon>Gesneriaceae</taxon>
        <taxon>Didymocarpoideae</taxon>
        <taxon>Trichosporeae</taxon>
        <taxon>Loxocarpinae</taxon>
        <taxon>Dorcoceras</taxon>
    </lineage>
</organism>
<dbReference type="Proteomes" id="UP000250235">
    <property type="component" value="Unassembled WGS sequence"/>
</dbReference>
<name>A0A2Z6ZY24_9LAMI</name>
<proteinExistence type="predicted"/>
<dbReference type="AlphaFoldDB" id="A0A2Z6ZY24"/>
<evidence type="ECO:0000313" key="1">
    <source>
        <dbReference type="EMBL" id="KZT75798.1"/>
    </source>
</evidence>
<dbReference type="EMBL" id="KV190595">
    <property type="protein sequence ID" value="KZT75798.1"/>
    <property type="molecule type" value="Genomic_DNA"/>
</dbReference>
<protein>
    <submittedName>
        <fullName evidence="1">Uncharacterized protein</fullName>
    </submittedName>
</protein>
<accession>A0A2Z6ZY24</accession>
<sequence length="98" mass="10203">MRVRSLAHCARRWPCPGASCAIVGHTLADQLRAMVAGREATLGAAATSHGRDVARQGSALAACSSPAAATGRRWTVLERVLAARSSRVGRAVSSDAHR</sequence>
<reference evidence="1 2" key="1">
    <citation type="journal article" date="2015" name="Proc. Natl. Acad. Sci. U.S.A.">
        <title>The resurrection genome of Boea hygrometrica: A blueprint for survival of dehydration.</title>
        <authorList>
            <person name="Xiao L."/>
            <person name="Yang G."/>
            <person name="Zhang L."/>
            <person name="Yang X."/>
            <person name="Zhao S."/>
            <person name="Ji Z."/>
            <person name="Zhou Q."/>
            <person name="Hu M."/>
            <person name="Wang Y."/>
            <person name="Chen M."/>
            <person name="Xu Y."/>
            <person name="Jin H."/>
            <person name="Xiao X."/>
            <person name="Hu G."/>
            <person name="Bao F."/>
            <person name="Hu Y."/>
            <person name="Wan P."/>
            <person name="Li L."/>
            <person name="Deng X."/>
            <person name="Kuang T."/>
            <person name="Xiang C."/>
            <person name="Zhu J.K."/>
            <person name="Oliver M.J."/>
            <person name="He Y."/>
        </authorList>
    </citation>
    <scope>NUCLEOTIDE SEQUENCE [LARGE SCALE GENOMIC DNA]</scope>
    <source>
        <strain evidence="2">cv. XS01</strain>
    </source>
</reference>
<keyword evidence="2" id="KW-1185">Reference proteome</keyword>